<proteinExistence type="predicted"/>
<comment type="caution">
    <text evidence="2">The sequence shown here is derived from an EMBL/GenBank/DDBJ whole genome shotgun (WGS) entry which is preliminary data.</text>
</comment>
<evidence type="ECO:0000259" key="1">
    <source>
        <dbReference type="Pfam" id="PF01636"/>
    </source>
</evidence>
<organism evidence="2 3">
    <name type="scientific">Actinoplanes campanulatus</name>
    <dbReference type="NCBI Taxonomy" id="113559"/>
    <lineage>
        <taxon>Bacteria</taxon>
        <taxon>Bacillati</taxon>
        <taxon>Actinomycetota</taxon>
        <taxon>Actinomycetes</taxon>
        <taxon>Micromonosporales</taxon>
        <taxon>Micromonosporaceae</taxon>
        <taxon>Actinoplanes</taxon>
    </lineage>
</organism>
<dbReference type="RefSeq" id="WP_183217300.1">
    <property type="nucleotide sequence ID" value="NZ_BMPW01000002.1"/>
</dbReference>
<dbReference type="InterPro" id="IPR002575">
    <property type="entry name" value="Aminoglycoside_PTrfase"/>
</dbReference>
<evidence type="ECO:0000313" key="2">
    <source>
        <dbReference type="EMBL" id="MBB3093483.1"/>
    </source>
</evidence>
<dbReference type="EC" id="2.7.1.39" evidence="2"/>
<keyword evidence="3" id="KW-1185">Reference proteome</keyword>
<accession>A0A7W5AC28</accession>
<dbReference type="SUPFAM" id="SSF56112">
    <property type="entry name" value="Protein kinase-like (PK-like)"/>
    <property type="match status" value="1"/>
</dbReference>
<gene>
    <name evidence="2" type="ORF">FHR83_001132</name>
</gene>
<dbReference type="Gene3D" id="3.90.1200.10">
    <property type="match status" value="1"/>
</dbReference>
<dbReference type="Pfam" id="PF01636">
    <property type="entry name" value="APH"/>
    <property type="match status" value="1"/>
</dbReference>
<dbReference type="InterPro" id="IPR011009">
    <property type="entry name" value="Kinase-like_dom_sf"/>
</dbReference>
<sequence length="284" mass="30283">MPDDELLRSTLRDQWHLTPTELTELPAALLSRGWEFVAGAARYTARLVEAAARQALEAGLLAAEHLRARRIDAGQPVRTLGGALTTETPLGVLAVLRRVPGRCLDGRDPVDQQWWGERLGAVHRVLQGFRHPGLRPWRLPDPDAGHLGTEPWLRGAVTTAVTAATRLTVTDQLTYGVLHGDPAPDAFVLDQSTGRLGLLHCGASGTGPLVYDVAAAVAYAGGPDRAAELLDGYRAAGPVGADELDAALPVLLRLRWAVLAERAARRGSPTALRAARVALESMPG</sequence>
<name>A0A7W5AC28_9ACTN</name>
<feature type="domain" description="Aminoglycoside phosphotransferase" evidence="1">
    <location>
        <begin position="23"/>
        <end position="237"/>
    </location>
</feature>
<dbReference type="EMBL" id="JACHXF010000002">
    <property type="protein sequence ID" value="MBB3093483.1"/>
    <property type="molecule type" value="Genomic_DNA"/>
</dbReference>
<evidence type="ECO:0000313" key="3">
    <source>
        <dbReference type="Proteomes" id="UP000590749"/>
    </source>
</evidence>
<keyword evidence="2" id="KW-0808">Transferase</keyword>
<dbReference type="GO" id="GO:0004413">
    <property type="term" value="F:homoserine kinase activity"/>
    <property type="evidence" value="ECO:0007669"/>
    <property type="project" value="UniProtKB-EC"/>
</dbReference>
<protein>
    <submittedName>
        <fullName evidence="2">Homoserine kinase type II</fullName>
        <ecNumber evidence="2">2.7.1.39</ecNumber>
    </submittedName>
</protein>
<dbReference type="Proteomes" id="UP000590749">
    <property type="component" value="Unassembled WGS sequence"/>
</dbReference>
<keyword evidence="2" id="KW-0418">Kinase</keyword>
<reference evidence="2 3" key="1">
    <citation type="submission" date="2020-08" db="EMBL/GenBank/DDBJ databases">
        <title>Genomic Encyclopedia of Type Strains, Phase III (KMG-III): the genomes of soil and plant-associated and newly described type strains.</title>
        <authorList>
            <person name="Whitman W."/>
        </authorList>
    </citation>
    <scope>NUCLEOTIDE SEQUENCE [LARGE SCALE GENOMIC DNA]</scope>
    <source>
        <strain evidence="2 3">CECT 3287</strain>
    </source>
</reference>
<dbReference type="AlphaFoldDB" id="A0A7W5AC28"/>